<dbReference type="Proteomes" id="UP000438429">
    <property type="component" value="Unassembled WGS sequence"/>
</dbReference>
<evidence type="ECO:0000313" key="1">
    <source>
        <dbReference type="EMBL" id="KAF0030086.1"/>
    </source>
</evidence>
<gene>
    <name evidence="1" type="ORF">F2P81_016817</name>
</gene>
<reference evidence="1 2" key="1">
    <citation type="submission" date="2019-06" db="EMBL/GenBank/DDBJ databases">
        <title>Draft genomes of female and male turbot (Scophthalmus maximus).</title>
        <authorList>
            <person name="Xu H."/>
            <person name="Xu X.-W."/>
            <person name="Shao C."/>
            <person name="Chen S."/>
        </authorList>
    </citation>
    <scope>NUCLEOTIDE SEQUENCE [LARGE SCALE GENOMIC DNA]</scope>
    <source>
        <strain evidence="1">Ysfricsl-2016a</strain>
        <tissue evidence="1">Blood</tissue>
    </source>
</reference>
<proteinExistence type="predicted"/>
<evidence type="ECO:0000313" key="2">
    <source>
        <dbReference type="Proteomes" id="UP000438429"/>
    </source>
</evidence>
<accession>A0A6A4S4E9</accession>
<sequence length="87" mass="10000">MLYSEKLVSGEHDIMVIRTRGKCIMEYIVGSVKSRDKEKQRGIGFVNCFQYHLFYIDGIFFVNLSASSPTDNILDEPLRHEDVTALL</sequence>
<protein>
    <submittedName>
        <fullName evidence="1">Uncharacterized protein</fullName>
    </submittedName>
</protein>
<organism evidence="1 2">
    <name type="scientific">Scophthalmus maximus</name>
    <name type="common">Turbot</name>
    <name type="synonym">Psetta maxima</name>
    <dbReference type="NCBI Taxonomy" id="52904"/>
    <lineage>
        <taxon>Eukaryota</taxon>
        <taxon>Metazoa</taxon>
        <taxon>Chordata</taxon>
        <taxon>Craniata</taxon>
        <taxon>Vertebrata</taxon>
        <taxon>Euteleostomi</taxon>
        <taxon>Actinopterygii</taxon>
        <taxon>Neopterygii</taxon>
        <taxon>Teleostei</taxon>
        <taxon>Neoteleostei</taxon>
        <taxon>Acanthomorphata</taxon>
        <taxon>Carangaria</taxon>
        <taxon>Pleuronectiformes</taxon>
        <taxon>Pleuronectoidei</taxon>
        <taxon>Scophthalmidae</taxon>
        <taxon>Scophthalmus</taxon>
    </lineage>
</organism>
<dbReference type="AlphaFoldDB" id="A0A6A4S4E9"/>
<comment type="caution">
    <text evidence="1">The sequence shown here is derived from an EMBL/GenBank/DDBJ whole genome shotgun (WGS) entry which is preliminary data.</text>
</comment>
<dbReference type="EMBL" id="VEVO01000015">
    <property type="protein sequence ID" value="KAF0030086.1"/>
    <property type="molecule type" value="Genomic_DNA"/>
</dbReference>
<name>A0A6A4S4E9_SCOMX</name>